<sequence length="192" mass="20264">MSGDTITGLILAGGAGSRVGGVDKGWIEWQGRPLIEWVIDAIAPQVGPIIISANRNLDRYRALGFPVVTDLRPGFAGPLAGVEAGLAVATTPDVLVVPCDGPTLPTNLVERLHNTRGEARAATVSLDGRLNPLHSLLERALVANLSAWLDTGERKVATWLAAIGSVPVPFDDPSQFQNLNHGVDVKQGQSRV</sequence>
<dbReference type="InterPro" id="IPR013482">
    <property type="entry name" value="Molybde_CF_guanTrfase"/>
</dbReference>
<dbReference type="Pfam" id="PF12804">
    <property type="entry name" value="NTP_transf_3"/>
    <property type="match status" value="1"/>
</dbReference>
<feature type="binding site" evidence="8">
    <location>
        <position position="100"/>
    </location>
    <ligand>
        <name>Mg(2+)</name>
        <dbReference type="ChEBI" id="CHEBI:18420"/>
    </ligand>
</feature>
<dbReference type="EMBL" id="JACIET010000001">
    <property type="protein sequence ID" value="MBB4011819.1"/>
    <property type="molecule type" value="Genomic_DNA"/>
</dbReference>
<evidence type="ECO:0000256" key="6">
    <source>
        <dbReference type="ARBA" id="ARBA00023134"/>
    </source>
</evidence>
<dbReference type="Proteomes" id="UP000561045">
    <property type="component" value="Unassembled WGS sequence"/>
</dbReference>
<dbReference type="GO" id="GO:1902758">
    <property type="term" value="P:bis(molybdopterin guanine dinucleotide)molybdenum biosynthetic process"/>
    <property type="evidence" value="ECO:0007669"/>
    <property type="project" value="TreeGrafter"/>
</dbReference>
<keyword evidence="4 8" id="KW-0547">Nucleotide-binding</keyword>
<dbReference type="InterPro" id="IPR029044">
    <property type="entry name" value="Nucleotide-diphossugar_trans"/>
</dbReference>
<evidence type="ECO:0000313" key="11">
    <source>
        <dbReference type="Proteomes" id="UP000561045"/>
    </source>
</evidence>
<dbReference type="InterPro" id="IPR025877">
    <property type="entry name" value="MobA-like_NTP_Trfase"/>
</dbReference>
<comment type="subunit">
    <text evidence="8">Monomer.</text>
</comment>
<evidence type="ECO:0000256" key="8">
    <source>
        <dbReference type="HAMAP-Rule" id="MF_00316"/>
    </source>
</evidence>
<evidence type="ECO:0000256" key="5">
    <source>
        <dbReference type="ARBA" id="ARBA00022842"/>
    </source>
</evidence>
<evidence type="ECO:0000256" key="2">
    <source>
        <dbReference type="ARBA" id="ARBA00022679"/>
    </source>
</evidence>
<comment type="caution">
    <text evidence="8">Lacks conserved residue(s) required for the propagation of feature annotation.</text>
</comment>
<comment type="cofactor">
    <cofactor evidence="8">
        <name>Mg(2+)</name>
        <dbReference type="ChEBI" id="CHEBI:18420"/>
    </cofactor>
</comment>
<reference evidence="10 11" key="1">
    <citation type="submission" date="2020-08" db="EMBL/GenBank/DDBJ databases">
        <title>Genomic Encyclopedia of Type Strains, Phase IV (KMG-IV): sequencing the most valuable type-strain genomes for metagenomic binning, comparative biology and taxonomic classification.</title>
        <authorList>
            <person name="Goeker M."/>
        </authorList>
    </citation>
    <scope>NUCLEOTIDE SEQUENCE [LARGE SCALE GENOMIC DNA]</scope>
    <source>
        <strain evidence="10 11">DSM 106739</strain>
    </source>
</reference>
<dbReference type="EC" id="2.7.7.77" evidence="8"/>
<organism evidence="10 11">
    <name type="scientific">Niveibacterium umoris</name>
    <dbReference type="NCBI Taxonomy" id="1193620"/>
    <lineage>
        <taxon>Bacteria</taxon>
        <taxon>Pseudomonadati</taxon>
        <taxon>Pseudomonadota</taxon>
        <taxon>Betaproteobacteria</taxon>
        <taxon>Rhodocyclales</taxon>
        <taxon>Rhodocyclaceae</taxon>
        <taxon>Niveibacterium</taxon>
    </lineage>
</organism>
<dbReference type="SUPFAM" id="SSF53448">
    <property type="entry name" value="Nucleotide-diphospho-sugar transferases"/>
    <property type="match status" value="1"/>
</dbReference>
<evidence type="ECO:0000256" key="3">
    <source>
        <dbReference type="ARBA" id="ARBA00022723"/>
    </source>
</evidence>
<dbReference type="GO" id="GO:0005525">
    <property type="term" value="F:GTP binding"/>
    <property type="evidence" value="ECO:0007669"/>
    <property type="project" value="UniProtKB-UniRule"/>
</dbReference>
<comment type="subcellular location">
    <subcellularLocation>
        <location evidence="8">Cytoplasm</location>
    </subcellularLocation>
</comment>
<accession>A0A840BJR9</accession>
<dbReference type="AlphaFoldDB" id="A0A840BJR9"/>
<dbReference type="GO" id="GO:0046872">
    <property type="term" value="F:metal ion binding"/>
    <property type="evidence" value="ECO:0007669"/>
    <property type="project" value="UniProtKB-KW"/>
</dbReference>
<feature type="domain" description="MobA-like NTP transferase" evidence="9">
    <location>
        <begin position="8"/>
        <end position="158"/>
    </location>
</feature>
<protein>
    <recommendedName>
        <fullName evidence="8">Molybdenum cofactor guanylyltransferase</fullName>
        <shortName evidence="8">MoCo guanylyltransferase</shortName>
        <ecNumber evidence="8">2.7.7.77</ecNumber>
    </recommendedName>
    <alternativeName>
        <fullName evidence="8">GTP:molybdopterin guanylyltransferase</fullName>
    </alternativeName>
    <alternativeName>
        <fullName evidence="8">Mo-MPT guanylyltransferase</fullName>
    </alternativeName>
    <alternativeName>
        <fullName evidence="8">Molybdopterin guanylyltransferase</fullName>
    </alternativeName>
    <alternativeName>
        <fullName evidence="8">Molybdopterin-guanine dinucleotide synthase</fullName>
        <shortName evidence="8">MGD synthase</shortName>
    </alternativeName>
</protein>
<proteinExistence type="inferred from homology"/>
<comment type="caution">
    <text evidence="10">The sequence shown here is derived from an EMBL/GenBank/DDBJ whole genome shotgun (WGS) entry which is preliminary data.</text>
</comment>
<dbReference type="RefSeq" id="WP_183632780.1">
    <property type="nucleotide sequence ID" value="NZ_BAABLE010000011.1"/>
</dbReference>
<dbReference type="PANTHER" id="PTHR19136">
    <property type="entry name" value="MOLYBDENUM COFACTOR GUANYLYLTRANSFERASE"/>
    <property type="match status" value="1"/>
</dbReference>
<dbReference type="GO" id="GO:0061603">
    <property type="term" value="F:molybdenum cofactor guanylyltransferase activity"/>
    <property type="evidence" value="ECO:0007669"/>
    <property type="project" value="UniProtKB-EC"/>
</dbReference>
<feature type="binding site" evidence="8">
    <location>
        <position position="24"/>
    </location>
    <ligand>
        <name>GTP</name>
        <dbReference type="ChEBI" id="CHEBI:37565"/>
    </ligand>
</feature>
<keyword evidence="7 8" id="KW-0501">Molybdenum cofactor biosynthesis</keyword>
<dbReference type="HAMAP" id="MF_00316">
    <property type="entry name" value="MobA"/>
    <property type="match status" value="1"/>
</dbReference>
<evidence type="ECO:0000256" key="4">
    <source>
        <dbReference type="ARBA" id="ARBA00022741"/>
    </source>
</evidence>
<keyword evidence="3 8" id="KW-0479">Metal-binding</keyword>
<keyword evidence="5 8" id="KW-0460">Magnesium</keyword>
<dbReference type="Gene3D" id="3.90.550.10">
    <property type="entry name" value="Spore Coat Polysaccharide Biosynthesis Protein SpsA, Chain A"/>
    <property type="match status" value="1"/>
</dbReference>
<name>A0A840BJR9_9RHOO</name>
<evidence type="ECO:0000256" key="1">
    <source>
        <dbReference type="ARBA" id="ARBA00022490"/>
    </source>
</evidence>
<evidence type="ECO:0000256" key="7">
    <source>
        <dbReference type="ARBA" id="ARBA00023150"/>
    </source>
</evidence>
<dbReference type="GO" id="GO:0005737">
    <property type="term" value="C:cytoplasm"/>
    <property type="evidence" value="ECO:0007669"/>
    <property type="project" value="UniProtKB-SubCell"/>
</dbReference>
<comment type="domain">
    <text evidence="8">The N-terminal domain determines nucleotide recognition and specific binding, while the C-terminal domain determines the specific binding to the target protein.</text>
</comment>
<comment type="similarity">
    <text evidence="8">Belongs to the MobA family.</text>
</comment>
<keyword evidence="2 8" id="KW-0808">Transferase</keyword>
<keyword evidence="6 8" id="KW-0342">GTP-binding</keyword>
<feature type="binding site" evidence="8">
    <location>
        <begin position="11"/>
        <end position="13"/>
    </location>
    <ligand>
        <name>GTP</name>
        <dbReference type="ChEBI" id="CHEBI:37565"/>
    </ligand>
</feature>
<dbReference type="PANTHER" id="PTHR19136:SF81">
    <property type="entry name" value="MOLYBDENUM COFACTOR GUANYLYLTRANSFERASE"/>
    <property type="match status" value="1"/>
</dbReference>
<gene>
    <name evidence="8" type="primary">mobA</name>
    <name evidence="10" type="ORF">GGR36_001127</name>
</gene>
<evidence type="ECO:0000313" key="10">
    <source>
        <dbReference type="EMBL" id="MBB4011819.1"/>
    </source>
</evidence>
<dbReference type="NCBIfam" id="TIGR02665">
    <property type="entry name" value="molyb_mobA"/>
    <property type="match status" value="1"/>
</dbReference>
<keyword evidence="10" id="KW-0548">Nucleotidyltransferase</keyword>
<evidence type="ECO:0000259" key="9">
    <source>
        <dbReference type="Pfam" id="PF12804"/>
    </source>
</evidence>
<keyword evidence="1 8" id="KW-0963">Cytoplasm</keyword>
<comment type="catalytic activity">
    <reaction evidence="8">
        <text>Mo-molybdopterin + GTP + H(+) = Mo-molybdopterin guanine dinucleotide + diphosphate</text>
        <dbReference type="Rhea" id="RHEA:34243"/>
        <dbReference type="ChEBI" id="CHEBI:15378"/>
        <dbReference type="ChEBI" id="CHEBI:33019"/>
        <dbReference type="ChEBI" id="CHEBI:37565"/>
        <dbReference type="ChEBI" id="CHEBI:71302"/>
        <dbReference type="ChEBI" id="CHEBI:71310"/>
        <dbReference type="EC" id="2.7.7.77"/>
    </reaction>
</comment>
<comment type="function">
    <text evidence="8">Transfers a GMP moiety from GTP to Mo-molybdopterin (Mo-MPT) cofactor (Moco or molybdenum cofactor) to form Mo-molybdopterin guanine dinucleotide (Mo-MGD) cofactor.</text>
</comment>
<dbReference type="CDD" id="cd02503">
    <property type="entry name" value="MobA"/>
    <property type="match status" value="1"/>
</dbReference>
<keyword evidence="11" id="KW-1185">Reference proteome</keyword>
<feature type="binding site" evidence="8">
    <location>
        <position position="100"/>
    </location>
    <ligand>
        <name>GTP</name>
        <dbReference type="ChEBI" id="CHEBI:37565"/>
    </ligand>
</feature>
<feature type="binding site" evidence="8">
    <location>
        <position position="70"/>
    </location>
    <ligand>
        <name>GTP</name>
        <dbReference type="ChEBI" id="CHEBI:37565"/>
    </ligand>
</feature>